<dbReference type="EMBL" id="JBBXMP010000062">
    <property type="protein sequence ID" value="KAL0064447.1"/>
    <property type="molecule type" value="Genomic_DNA"/>
</dbReference>
<proteinExistence type="predicted"/>
<dbReference type="InterPro" id="IPR007849">
    <property type="entry name" value="ATP10"/>
</dbReference>
<evidence type="ECO:0000313" key="2">
    <source>
        <dbReference type="EMBL" id="KAL0064447.1"/>
    </source>
</evidence>
<comment type="caution">
    <text evidence="2">The sequence shown here is derived from an EMBL/GenBank/DDBJ whole genome shotgun (WGS) entry which is preliminary data.</text>
</comment>
<dbReference type="Proteomes" id="UP001437256">
    <property type="component" value="Unassembled WGS sequence"/>
</dbReference>
<dbReference type="PANTHER" id="PTHR28106">
    <property type="entry name" value="MITOCHONDRIAL ATPASE COMPLEX SUBUNIT ATP10"/>
    <property type="match status" value="1"/>
</dbReference>
<feature type="region of interest" description="Disordered" evidence="1">
    <location>
        <begin position="32"/>
        <end position="61"/>
    </location>
</feature>
<reference evidence="2 3" key="1">
    <citation type="submission" date="2024-05" db="EMBL/GenBank/DDBJ databases">
        <title>A draft genome resource for the thread blight pathogen Marasmius tenuissimus strain MS-2.</title>
        <authorList>
            <person name="Yulfo-Soto G.E."/>
            <person name="Baruah I.K."/>
            <person name="Amoako-Attah I."/>
            <person name="Bukari Y."/>
            <person name="Meinhardt L.W."/>
            <person name="Bailey B.A."/>
            <person name="Cohen S.P."/>
        </authorList>
    </citation>
    <scope>NUCLEOTIDE SEQUENCE [LARGE SCALE GENOMIC DNA]</scope>
    <source>
        <strain evidence="2 3">MS-2</strain>
    </source>
</reference>
<gene>
    <name evidence="2" type="primary">ATP10</name>
    <name evidence="2" type="ORF">AAF712_008611</name>
</gene>
<feature type="region of interest" description="Disordered" evidence="1">
    <location>
        <begin position="307"/>
        <end position="326"/>
    </location>
</feature>
<accession>A0ABR2ZTN9</accession>
<organism evidence="2 3">
    <name type="scientific">Marasmius tenuissimus</name>
    <dbReference type="NCBI Taxonomy" id="585030"/>
    <lineage>
        <taxon>Eukaryota</taxon>
        <taxon>Fungi</taxon>
        <taxon>Dikarya</taxon>
        <taxon>Basidiomycota</taxon>
        <taxon>Agaricomycotina</taxon>
        <taxon>Agaricomycetes</taxon>
        <taxon>Agaricomycetidae</taxon>
        <taxon>Agaricales</taxon>
        <taxon>Marasmiineae</taxon>
        <taxon>Marasmiaceae</taxon>
        <taxon>Marasmius</taxon>
    </lineage>
</organism>
<protein>
    <submittedName>
        <fullName evidence="2">Mitochondrial ATPase complex subunit atp10</fullName>
    </submittedName>
</protein>
<dbReference type="PANTHER" id="PTHR28106:SF1">
    <property type="entry name" value="MITOCHONDRIAL ATPASE COMPLEX SUBUNIT ATP10"/>
    <property type="match status" value="1"/>
</dbReference>
<keyword evidence="3" id="KW-1185">Reference proteome</keyword>
<evidence type="ECO:0000313" key="3">
    <source>
        <dbReference type="Proteomes" id="UP001437256"/>
    </source>
</evidence>
<name>A0ABR2ZTN9_9AGAR</name>
<dbReference type="Pfam" id="PF05176">
    <property type="entry name" value="ATP-synt_10"/>
    <property type="match status" value="1"/>
</dbReference>
<sequence length="326" mass="36536">MFASFSSPLLGCCRRVPSTTWSRWTYVKRHNHSTNNSNTSSPPPKPPAQNSQPSSVPADSSLPPLDIAGLPYLSKPLGVTERPSTQRNSTFQRIKQKLTDDETIARERKHLVKEIATKGYFHDLTMTKKHGGKTWVAPKVLIREDRALYLPDISGTSLETGSNSEKHTTTMCFGRITALSLLSTRISELHSAAFTSPTLQRYSSHPLFQHIQINTQSNALKSFLVRLLTRSLRSSIPKEQHPFYLLSSQNLEYLREPLGINNDRVGYVYLVDENCKVRWAGCADATAEEAKALEVCTGILLRRLDEKEDQERGRGKSKPFAKGSPL</sequence>
<evidence type="ECO:0000256" key="1">
    <source>
        <dbReference type="SAM" id="MobiDB-lite"/>
    </source>
</evidence>